<dbReference type="Proteomes" id="UP000814140">
    <property type="component" value="Unassembled WGS sequence"/>
</dbReference>
<dbReference type="EMBL" id="MU277196">
    <property type="protein sequence ID" value="KAI0065037.1"/>
    <property type="molecule type" value="Genomic_DNA"/>
</dbReference>
<reference evidence="1" key="2">
    <citation type="journal article" date="2022" name="New Phytol.">
        <title>Evolutionary transition to the ectomycorrhizal habit in the genomes of a hyperdiverse lineage of mushroom-forming fungi.</title>
        <authorList>
            <person name="Looney B."/>
            <person name="Miyauchi S."/>
            <person name="Morin E."/>
            <person name="Drula E."/>
            <person name="Courty P.E."/>
            <person name="Kohler A."/>
            <person name="Kuo A."/>
            <person name="LaButti K."/>
            <person name="Pangilinan J."/>
            <person name="Lipzen A."/>
            <person name="Riley R."/>
            <person name="Andreopoulos W."/>
            <person name="He G."/>
            <person name="Johnson J."/>
            <person name="Nolan M."/>
            <person name="Tritt A."/>
            <person name="Barry K.W."/>
            <person name="Grigoriev I.V."/>
            <person name="Nagy L.G."/>
            <person name="Hibbett D."/>
            <person name="Henrissat B."/>
            <person name="Matheny P.B."/>
            <person name="Labbe J."/>
            <person name="Martin F.M."/>
        </authorList>
    </citation>
    <scope>NUCLEOTIDE SEQUENCE</scope>
    <source>
        <strain evidence="1">HHB10654</strain>
    </source>
</reference>
<organism evidence="1 2">
    <name type="scientific">Artomyces pyxidatus</name>
    <dbReference type="NCBI Taxonomy" id="48021"/>
    <lineage>
        <taxon>Eukaryota</taxon>
        <taxon>Fungi</taxon>
        <taxon>Dikarya</taxon>
        <taxon>Basidiomycota</taxon>
        <taxon>Agaricomycotina</taxon>
        <taxon>Agaricomycetes</taxon>
        <taxon>Russulales</taxon>
        <taxon>Auriscalpiaceae</taxon>
        <taxon>Artomyces</taxon>
    </lineage>
</organism>
<evidence type="ECO:0000313" key="2">
    <source>
        <dbReference type="Proteomes" id="UP000814140"/>
    </source>
</evidence>
<reference evidence="1" key="1">
    <citation type="submission" date="2021-03" db="EMBL/GenBank/DDBJ databases">
        <authorList>
            <consortium name="DOE Joint Genome Institute"/>
            <person name="Ahrendt S."/>
            <person name="Looney B.P."/>
            <person name="Miyauchi S."/>
            <person name="Morin E."/>
            <person name="Drula E."/>
            <person name="Courty P.E."/>
            <person name="Chicoki N."/>
            <person name="Fauchery L."/>
            <person name="Kohler A."/>
            <person name="Kuo A."/>
            <person name="Labutti K."/>
            <person name="Pangilinan J."/>
            <person name="Lipzen A."/>
            <person name="Riley R."/>
            <person name="Andreopoulos W."/>
            <person name="He G."/>
            <person name="Johnson J."/>
            <person name="Barry K.W."/>
            <person name="Grigoriev I.V."/>
            <person name="Nagy L."/>
            <person name="Hibbett D."/>
            <person name="Henrissat B."/>
            <person name="Matheny P.B."/>
            <person name="Labbe J."/>
            <person name="Martin F."/>
        </authorList>
    </citation>
    <scope>NUCLEOTIDE SEQUENCE</scope>
    <source>
        <strain evidence="1">HHB10654</strain>
    </source>
</reference>
<feature type="non-terminal residue" evidence="1">
    <location>
        <position position="371"/>
    </location>
</feature>
<comment type="caution">
    <text evidence="1">The sequence shown here is derived from an EMBL/GenBank/DDBJ whole genome shotgun (WGS) entry which is preliminary data.</text>
</comment>
<name>A0ACB8T984_9AGAM</name>
<protein>
    <submittedName>
        <fullName evidence="1">P-loop containing nucleoside triphosphate hydrolase protein</fullName>
    </submittedName>
</protein>
<proteinExistence type="predicted"/>
<sequence>MPAAPTGALPTFSEIRDKTQEKFGKRPCLLQIKVCDAILRRKKNVVCCASTGFGKSLPFMMPLLFDETGIIIVVTALNLLGKQTVEALAAVGISAVAVSGKTDTEDVSKEIKDGRHRLVVVNPEVLMDKKGHFERMWKTKTFTDKLMSIVFDEAHCISTWGDFRPEYREINRLRYMIPQSVHFCLVSATLSQPVLADICDILHLTKANTEFFLRPNDRPNVFLSVQKMKYSASSFRDLDFLIPQVNGKGVLTDRKFIIFFDSIKEAEACCQYLQSRLGGEDKEALIWFHSVMSDDFREEEAAALAVGVRRGACGTDSIGMGVDISDILIVIQWKMTCTIEALWQRFGRGARDPTLEAIAILFCEAKHFDSE</sequence>
<keyword evidence="2" id="KW-1185">Reference proteome</keyword>
<gene>
    <name evidence="1" type="ORF">BV25DRAFT_1763931</name>
</gene>
<evidence type="ECO:0000313" key="1">
    <source>
        <dbReference type="EMBL" id="KAI0065037.1"/>
    </source>
</evidence>
<keyword evidence="1" id="KW-0378">Hydrolase</keyword>
<accession>A0ACB8T984</accession>